<accession>A0AAX4K021</accession>
<feature type="region of interest" description="Disordered" evidence="1">
    <location>
        <begin position="72"/>
        <end position="99"/>
    </location>
</feature>
<evidence type="ECO:0008006" key="4">
    <source>
        <dbReference type="Google" id="ProtNLM"/>
    </source>
</evidence>
<organism evidence="2 3">
    <name type="scientific">Kwoniella dendrophila CBS 6074</name>
    <dbReference type="NCBI Taxonomy" id="1295534"/>
    <lineage>
        <taxon>Eukaryota</taxon>
        <taxon>Fungi</taxon>
        <taxon>Dikarya</taxon>
        <taxon>Basidiomycota</taxon>
        <taxon>Agaricomycotina</taxon>
        <taxon>Tremellomycetes</taxon>
        <taxon>Tremellales</taxon>
        <taxon>Cryptococcaceae</taxon>
        <taxon>Kwoniella</taxon>
    </lineage>
</organism>
<name>A0AAX4K021_9TREE</name>
<protein>
    <recommendedName>
        <fullName evidence="4">F-box domain-containing protein</fullName>
    </recommendedName>
</protein>
<dbReference type="GeneID" id="91096499"/>
<sequence>MLNPPLFCSICSSPCSLPRLPLPIPSPFPSSRNEPDQQVNRYKPEEWLSVWYCLRVSSGLIDPKPFLPKDGSSVFTTTTTTTADNDDDDGEEERDDETYTKQLTNSSRRIICIHSYCLSSIKETIYKTPFSNSITHEENVLLNWSLPKWTGFGPWSMSKSISGSSSNGGESTQHAYAKPEGLIDKKGDKNAIIMKPAYWGGLFDQRDRFAKTGDHLTKDDFISPLMIPQPDSNSSFPLLTQNPLIVERKKQTSNLLKLPISILTSIFQFILDDYAFIPSLEDLAILMIDDASSSSSFTSLAKNNHTKKTDLRRMPFLKPNSIETFKAFSHTCLSLYYIDLPSNIWLLLILDSVKSFRNNLLQRWRANPTGVGSALYLWESLENNFDHPVNQAISKVLKYQSNKQQIDLDGDKDQVGVGRFDTSMDMDMNMKDIWFWWNYDKHWKSRRKVWRCVVHATATARDADWW</sequence>
<proteinExistence type="predicted"/>
<evidence type="ECO:0000313" key="3">
    <source>
        <dbReference type="Proteomes" id="UP001355207"/>
    </source>
</evidence>
<reference evidence="2 3" key="1">
    <citation type="submission" date="2024-01" db="EMBL/GenBank/DDBJ databases">
        <title>Comparative genomics of Cryptococcus and Kwoniella reveals pathogenesis evolution and contrasting modes of karyotype evolution via chromosome fusion or intercentromeric recombination.</title>
        <authorList>
            <person name="Coelho M.A."/>
            <person name="David-Palma M."/>
            <person name="Shea T."/>
            <person name="Bowers K."/>
            <person name="McGinley-Smith S."/>
            <person name="Mohammad A.W."/>
            <person name="Gnirke A."/>
            <person name="Yurkov A.M."/>
            <person name="Nowrousian M."/>
            <person name="Sun S."/>
            <person name="Cuomo C.A."/>
            <person name="Heitman J."/>
        </authorList>
    </citation>
    <scope>NUCLEOTIDE SEQUENCE [LARGE SCALE GENOMIC DNA]</scope>
    <source>
        <strain evidence="2 3">CBS 6074</strain>
    </source>
</reference>
<evidence type="ECO:0000313" key="2">
    <source>
        <dbReference type="EMBL" id="WWC90892.1"/>
    </source>
</evidence>
<keyword evidence="3" id="KW-1185">Reference proteome</keyword>
<feature type="compositionally biased region" description="Acidic residues" evidence="1">
    <location>
        <begin position="84"/>
        <end position="96"/>
    </location>
</feature>
<dbReference type="AlphaFoldDB" id="A0AAX4K021"/>
<gene>
    <name evidence="2" type="ORF">L201_005829</name>
</gene>
<evidence type="ECO:0000256" key="1">
    <source>
        <dbReference type="SAM" id="MobiDB-lite"/>
    </source>
</evidence>
<dbReference type="EMBL" id="CP144104">
    <property type="protein sequence ID" value="WWC90892.1"/>
    <property type="molecule type" value="Genomic_DNA"/>
</dbReference>
<dbReference type="RefSeq" id="XP_066077655.1">
    <property type="nucleotide sequence ID" value="XM_066221558.1"/>
</dbReference>
<dbReference type="Proteomes" id="UP001355207">
    <property type="component" value="Chromosome 7"/>
</dbReference>